<dbReference type="Proteomes" id="UP000186465">
    <property type="component" value="Unassembled WGS sequence"/>
</dbReference>
<keyword evidence="2" id="KW-1185">Reference proteome</keyword>
<organism evidence="1 2">
    <name type="scientific">Boudabousia marimammalium</name>
    <dbReference type="NCBI Taxonomy" id="156892"/>
    <lineage>
        <taxon>Bacteria</taxon>
        <taxon>Bacillati</taxon>
        <taxon>Actinomycetota</taxon>
        <taxon>Actinomycetes</taxon>
        <taxon>Actinomycetales</taxon>
        <taxon>Actinomycetaceae</taxon>
        <taxon>Boudabousia</taxon>
    </lineage>
</organism>
<evidence type="ECO:0000313" key="2">
    <source>
        <dbReference type="Proteomes" id="UP000186465"/>
    </source>
</evidence>
<gene>
    <name evidence="1" type="ORF">BM477_00660</name>
</gene>
<name>A0A1Q5PSG1_9ACTO</name>
<dbReference type="STRING" id="156892.BM477_00660"/>
<accession>A0A1Q5PSG1</accession>
<evidence type="ECO:0000313" key="1">
    <source>
        <dbReference type="EMBL" id="OKL50517.1"/>
    </source>
</evidence>
<proteinExistence type="predicted"/>
<protein>
    <submittedName>
        <fullName evidence="1">Uncharacterized protein</fullName>
    </submittedName>
</protein>
<reference evidence="2" key="1">
    <citation type="submission" date="2016-11" db="EMBL/GenBank/DDBJ databases">
        <title>Actinomyces gypaetusis sp. nov. isolated from Gypaetus barbatus in Qinghai Tibet Plateau China.</title>
        <authorList>
            <person name="Meng X."/>
        </authorList>
    </citation>
    <scope>NUCLEOTIDE SEQUENCE [LARGE SCALE GENOMIC DNA]</scope>
    <source>
        <strain evidence="2">DSM 15383</strain>
    </source>
</reference>
<sequence>MVDDVVASAILSSFCALVQQPTGLSAVGYDFLPQIAQKHHFSSLNPYLNKTFLQKSSVGYDFLPGIALNLDFFGVYSYPNSR</sequence>
<dbReference type="AlphaFoldDB" id="A0A1Q5PSG1"/>
<dbReference type="EMBL" id="MPDM01000001">
    <property type="protein sequence ID" value="OKL50517.1"/>
    <property type="molecule type" value="Genomic_DNA"/>
</dbReference>
<comment type="caution">
    <text evidence="1">The sequence shown here is derived from an EMBL/GenBank/DDBJ whole genome shotgun (WGS) entry which is preliminary data.</text>
</comment>